<dbReference type="NCBIfam" id="TIGR00614">
    <property type="entry name" value="recQ_fam"/>
    <property type="match status" value="1"/>
</dbReference>
<evidence type="ECO:0000259" key="7">
    <source>
        <dbReference type="PROSITE" id="PS51194"/>
    </source>
</evidence>
<dbReference type="SUPFAM" id="SSF52540">
    <property type="entry name" value="P-loop containing nucleoside triphosphate hydrolases"/>
    <property type="match status" value="2"/>
</dbReference>
<dbReference type="InterPro" id="IPR027417">
    <property type="entry name" value="P-loop_NTPase"/>
</dbReference>
<dbReference type="InterPro" id="IPR014016">
    <property type="entry name" value="UvrD-like_ATP-bd"/>
</dbReference>
<dbReference type="Pfam" id="PF13245">
    <property type="entry name" value="AAA_19"/>
    <property type="match status" value="1"/>
</dbReference>
<protein>
    <submittedName>
        <fullName evidence="9">RecQ family ATP-dependent DNA helicase</fullName>
        <ecNumber evidence="9">3.6.4.12</ecNumber>
    </submittedName>
</protein>
<keyword evidence="3 5" id="KW-0347">Helicase</keyword>
<dbReference type="GO" id="GO:0003676">
    <property type="term" value="F:nucleic acid binding"/>
    <property type="evidence" value="ECO:0007669"/>
    <property type="project" value="InterPro"/>
</dbReference>
<feature type="domain" description="Helicase C-terminal" evidence="7">
    <location>
        <begin position="511"/>
        <end position="662"/>
    </location>
</feature>
<dbReference type="Gene3D" id="3.40.50.300">
    <property type="entry name" value="P-loop containing nucleotide triphosphate hydrolases"/>
    <property type="match status" value="5"/>
</dbReference>
<evidence type="ECO:0000313" key="9">
    <source>
        <dbReference type="EMBL" id="MYG38843.1"/>
    </source>
</evidence>
<evidence type="ECO:0000256" key="3">
    <source>
        <dbReference type="ARBA" id="ARBA00022806"/>
    </source>
</evidence>
<evidence type="ECO:0000259" key="8">
    <source>
        <dbReference type="PROSITE" id="PS51198"/>
    </source>
</evidence>
<dbReference type="GO" id="GO:0043138">
    <property type="term" value="F:3'-5' DNA helicase activity"/>
    <property type="evidence" value="ECO:0007669"/>
    <property type="project" value="TreeGrafter"/>
</dbReference>
<dbReference type="GO" id="GO:0005694">
    <property type="term" value="C:chromosome"/>
    <property type="evidence" value="ECO:0007669"/>
    <property type="project" value="TreeGrafter"/>
</dbReference>
<dbReference type="InterPro" id="IPR004589">
    <property type="entry name" value="DNA_helicase_ATP-dep_RecQ"/>
</dbReference>
<dbReference type="PROSITE" id="PS51194">
    <property type="entry name" value="HELICASE_CTER"/>
    <property type="match status" value="1"/>
</dbReference>
<name>A0A6B1FCX9_9SYNE</name>
<dbReference type="PROSITE" id="PS51192">
    <property type="entry name" value="HELICASE_ATP_BIND_1"/>
    <property type="match status" value="1"/>
</dbReference>
<dbReference type="GO" id="GO:0009378">
    <property type="term" value="F:four-way junction helicase activity"/>
    <property type="evidence" value="ECO:0007669"/>
    <property type="project" value="TreeGrafter"/>
</dbReference>
<dbReference type="Pfam" id="PF00270">
    <property type="entry name" value="DEAD"/>
    <property type="match status" value="1"/>
</dbReference>
<dbReference type="CDD" id="cd17932">
    <property type="entry name" value="DEXQc_UvrD"/>
    <property type="match status" value="1"/>
</dbReference>
<dbReference type="Pfam" id="PF13361">
    <property type="entry name" value="UvrD_C"/>
    <property type="match status" value="1"/>
</dbReference>
<sequence length="1723" mass="192620">MVTPPPSHHHPSLPLRCLSLDLEVARKGGIRAFGAVRSDTGKAISGSGSRSELAELDGFAEGVDCLLGHNLIAFDVPHLAAAVPRLGLLKLPQVDTLRLSPLAFPRNPYHRLVKHYQDGGLQRGQVNDPELDARIALDLFKDERKELRKAAPELLTAWHWLSTPRPNGVDEALDALFSWLRDAPRPSAAEGRQAIAKRLHGDTCTIQAEEVVAKASRLGWPLSYGLAWLSVAGGNSVMPPWVRHQFPEAGRLVHRLRDLACTDPACHWCREHHDARKALKRWFGFDGFRPEPADDRGCPLQQTIVEHAMEGGHGLGILPTGTGKSLCYQLPALSRYDKTGALTVVISPLVALMADQVRGLEARGIGSCFAINGLLSMPERADVLDKIRLGDAAVLLISPEQLRSRSLRRALEQRQIGGWVLDEAHCLSRWGHDFRTDYRYVGRFIKEKAGSDPVPPVLCLTATAKPDVIDDIRTYFHDKLAIDLTVFDGGANRTNLVFEVMPTTGGEKFAHIHQILTESLPSNLPGGAIIYCATRCQSEEVAQYLRTREWAVAHFHGGLSPETKKDVQRRFIQGDLRAIAATNAFGMGIDKQDVRLVIHADIPGSLENYLQEAGRAGRDRESARCLLLYTPEDVEQQFRLSARSRLTRAEIHGILRALRNLNRKKRFKDEVVATPGEILREDEDGAFQRDSFTNDTNDTRVRTAITWLEESQLLTREENVVHVFPSSLQVNSLREARQRLDRERTMTPARRKELLKIVERLINAPPDEGVTTDELMGVTGLRPEEVRTALHHLEHLGIANNDTVITAFVHKGVVRASQRRREEAEALETALLAHMREAAPDQGKGDASALHLRQAAQVLRDQELPDPLPERLWRIVRGIADDERGEDGAGGSWSVRKQDAETVRVTLQREWSALEETARLRRLGAEHLLAHLLGRLPPGIRGADLLAKTTMGDLLRAITSDQDLNSQVRNPQKLLDRALMWLHEMDVIRLNRGLTVFRSAMTIRLKQGERRRGFTNADFELLALHYEGKVLQVHVMAEFAQRGLADMGEALRLAMDYFSLPEDQFLDRWLPGRDKEVRRQTTPASWRAIVESLKNPVQQRIVADDREQTNVLVLAGPGSGKTRVLVHRIAYLIRVRRENPRGIVALAYNRHAAVQIRRRLEELIGDDAGGVTVLTCHGLAMRLAGASFSGRLERSDNPPDNNAFRDVIRRAVDVLQGKGLPKAEADARRDQLLAGFRWILVDEYQDIDADQYDLISTLAGRTREEDAGKLTLFAVGDDDQNIYGFNGASVEFIRRFEEDYNARPSYLTANYRSTAHIIAAANAVVAPARERMKAEHPIHIDHARENDPPGGPWETMDPVAQGRVQILPVDGSPLSQFQAHAVMEELLRLKELAPQWDWCRCAVVARAWTWLDPVRAFCEARGIPVQMGNEAIPSVWRLRETQALVAWLRNRTPPVVDGATLETWITAQPSGPWYALLQQAVADYKLEAGGGETTVAHCIEWLAEWSRDVRQRQQGLLLVTAHGAKGLEFDHVAVLDGAWNHVRQGEDPDAQRRLTYVAMTRARHTLLLARFQQAHRLQDGLARHPAVLCREPIPVQPPSPAMEYRHIRAELKHVDLGFAGRRPSNDPVHAAIAALSPGDPLKPRIGSSGCLELLDATGRVVGRLAKAFQPSTGMRWRSATVLAVVVWSRAQSEPQYQPRIRCDSWEVVVPELVFEPEGREARF</sequence>
<dbReference type="GO" id="GO:0000724">
    <property type="term" value="P:double-strand break repair via homologous recombination"/>
    <property type="evidence" value="ECO:0007669"/>
    <property type="project" value="TreeGrafter"/>
</dbReference>
<dbReference type="GO" id="GO:0005524">
    <property type="term" value="F:ATP binding"/>
    <property type="evidence" value="ECO:0007669"/>
    <property type="project" value="UniProtKB-UniRule"/>
</dbReference>
<comment type="caution">
    <text evidence="9">The sequence shown here is derived from an EMBL/GenBank/DDBJ whole genome shotgun (WGS) entry which is preliminary data.</text>
</comment>
<dbReference type="GO" id="GO:0016787">
    <property type="term" value="F:hydrolase activity"/>
    <property type="evidence" value="ECO:0007669"/>
    <property type="project" value="UniProtKB-UniRule"/>
</dbReference>
<feature type="binding site" evidence="5">
    <location>
        <begin position="1115"/>
        <end position="1122"/>
    </location>
    <ligand>
        <name>ATP</name>
        <dbReference type="ChEBI" id="CHEBI:30616"/>
    </ligand>
</feature>
<dbReference type="InterPro" id="IPR014001">
    <property type="entry name" value="Helicase_ATP-bd"/>
</dbReference>
<feature type="domain" description="Helicase ATP-binding" evidence="6">
    <location>
        <begin position="305"/>
        <end position="482"/>
    </location>
</feature>
<dbReference type="SMART" id="SM00487">
    <property type="entry name" value="DEXDc"/>
    <property type="match status" value="2"/>
</dbReference>
<dbReference type="InterPro" id="IPR036397">
    <property type="entry name" value="RNaseH_sf"/>
</dbReference>
<dbReference type="InterPro" id="IPR011545">
    <property type="entry name" value="DEAD/DEAH_box_helicase_dom"/>
</dbReference>
<reference evidence="9" key="1">
    <citation type="submission" date="2019-09" db="EMBL/GenBank/DDBJ databases">
        <title>Characterisation of the sponge microbiome using genome-centric metagenomics.</title>
        <authorList>
            <person name="Engelberts J.P."/>
            <person name="Robbins S.J."/>
            <person name="De Goeij J.M."/>
            <person name="Aranda M."/>
            <person name="Bell S.C."/>
            <person name="Webster N.S."/>
        </authorList>
    </citation>
    <scope>NUCLEOTIDE SEQUENCE</scope>
    <source>
        <strain evidence="9">SB0676_bin_10</strain>
    </source>
</reference>
<keyword evidence="2 5" id="KW-0378">Hydrolase</keyword>
<evidence type="ECO:0000256" key="1">
    <source>
        <dbReference type="ARBA" id="ARBA00022741"/>
    </source>
</evidence>
<dbReference type="EC" id="3.6.4.12" evidence="9"/>
<dbReference type="Gene3D" id="3.30.420.10">
    <property type="entry name" value="Ribonuclease H-like superfamily/Ribonuclease H"/>
    <property type="match status" value="1"/>
</dbReference>
<organism evidence="9">
    <name type="scientific">Synechococcus sp. SB0676_bin_10</name>
    <dbReference type="NCBI Taxonomy" id="2604869"/>
    <lineage>
        <taxon>Bacteria</taxon>
        <taxon>Bacillati</taxon>
        <taxon>Cyanobacteriota</taxon>
        <taxon>Cyanophyceae</taxon>
        <taxon>Synechococcales</taxon>
        <taxon>Synechococcaceae</taxon>
        <taxon>Synechococcus</taxon>
    </lineage>
</organism>
<dbReference type="SUPFAM" id="SSF53098">
    <property type="entry name" value="Ribonuclease H-like"/>
    <property type="match status" value="1"/>
</dbReference>
<dbReference type="PANTHER" id="PTHR13710">
    <property type="entry name" value="DNA HELICASE RECQ FAMILY MEMBER"/>
    <property type="match status" value="1"/>
</dbReference>
<dbReference type="InterPro" id="IPR014017">
    <property type="entry name" value="DNA_helicase_UvrD-like_C"/>
</dbReference>
<evidence type="ECO:0000256" key="4">
    <source>
        <dbReference type="ARBA" id="ARBA00022840"/>
    </source>
</evidence>
<dbReference type="EMBL" id="VYDO01000247">
    <property type="protein sequence ID" value="MYG38843.1"/>
    <property type="molecule type" value="Genomic_DNA"/>
</dbReference>
<dbReference type="InterPro" id="IPR012337">
    <property type="entry name" value="RNaseH-like_sf"/>
</dbReference>
<evidence type="ECO:0000256" key="2">
    <source>
        <dbReference type="ARBA" id="ARBA00022801"/>
    </source>
</evidence>
<proteinExistence type="predicted"/>
<feature type="domain" description="UvrD-like helicase ATP-binding" evidence="8">
    <location>
        <begin position="1094"/>
        <end position="1314"/>
    </location>
</feature>
<gene>
    <name evidence="9" type="ORF">F4162_07760</name>
</gene>
<dbReference type="SMART" id="SM00490">
    <property type="entry name" value="HELICc"/>
    <property type="match status" value="1"/>
</dbReference>
<accession>A0A6B1FCX9</accession>
<dbReference type="GO" id="GO:0005737">
    <property type="term" value="C:cytoplasm"/>
    <property type="evidence" value="ECO:0007669"/>
    <property type="project" value="TreeGrafter"/>
</dbReference>
<keyword evidence="1 5" id="KW-0547">Nucleotide-binding</keyword>
<keyword evidence="4 5" id="KW-0067">ATP-binding</keyword>
<evidence type="ECO:0000259" key="6">
    <source>
        <dbReference type="PROSITE" id="PS51192"/>
    </source>
</evidence>
<dbReference type="PROSITE" id="PS51198">
    <property type="entry name" value="UVRD_HELICASE_ATP_BIND"/>
    <property type="match status" value="1"/>
</dbReference>
<dbReference type="Pfam" id="PF00271">
    <property type="entry name" value="Helicase_C"/>
    <property type="match status" value="1"/>
</dbReference>
<evidence type="ECO:0000256" key="5">
    <source>
        <dbReference type="PROSITE-ProRule" id="PRU00560"/>
    </source>
</evidence>
<dbReference type="InterPro" id="IPR001650">
    <property type="entry name" value="Helicase_C-like"/>
</dbReference>
<dbReference type="PANTHER" id="PTHR13710:SF108">
    <property type="entry name" value="ATP-DEPENDENT DNA HELICASE Q4"/>
    <property type="match status" value="1"/>
</dbReference>